<evidence type="ECO:0000256" key="1">
    <source>
        <dbReference type="SAM" id="MobiDB-lite"/>
    </source>
</evidence>
<sequence length="101" mass="12032">MRRDCWQSLCNIWAAERWQETSTTMKVNWAANPEANTHTSGFVSFAIHRSILEKELKWPPTFQKVFDKTHKKKGTDQYISDRAQEESYSQQMTEKYAREKE</sequence>
<dbReference type="Pfam" id="PF03004">
    <property type="entry name" value="Transposase_24"/>
    <property type="match status" value="1"/>
</dbReference>
<dbReference type="OrthoDB" id="629495at2759"/>
<keyword evidence="3" id="KW-1185">Reference proteome</keyword>
<comment type="caution">
    <text evidence="2">The sequence shown here is derived from an EMBL/GenBank/DDBJ whole genome shotgun (WGS) entry which is preliminary data.</text>
</comment>
<proteinExistence type="predicted"/>
<evidence type="ECO:0000313" key="3">
    <source>
        <dbReference type="Proteomes" id="UP000652761"/>
    </source>
</evidence>
<feature type="region of interest" description="Disordered" evidence="1">
    <location>
        <begin position="72"/>
        <end position="101"/>
    </location>
</feature>
<accession>A0A843XJE9</accession>
<dbReference type="AlphaFoldDB" id="A0A843XJE9"/>
<dbReference type="InterPro" id="IPR004252">
    <property type="entry name" value="Probable_transposase_24"/>
</dbReference>
<name>A0A843XJE9_COLES</name>
<dbReference type="Proteomes" id="UP000652761">
    <property type="component" value="Unassembled WGS sequence"/>
</dbReference>
<evidence type="ECO:0000313" key="2">
    <source>
        <dbReference type="EMBL" id="MQM19333.1"/>
    </source>
</evidence>
<gene>
    <name evidence="2" type="ORF">Taro_052334</name>
</gene>
<organism evidence="2 3">
    <name type="scientific">Colocasia esculenta</name>
    <name type="common">Wild taro</name>
    <name type="synonym">Arum esculentum</name>
    <dbReference type="NCBI Taxonomy" id="4460"/>
    <lineage>
        <taxon>Eukaryota</taxon>
        <taxon>Viridiplantae</taxon>
        <taxon>Streptophyta</taxon>
        <taxon>Embryophyta</taxon>
        <taxon>Tracheophyta</taxon>
        <taxon>Spermatophyta</taxon>
        <taxon>Magnoliopsida</taxon>
        <taxon>Liliopsida</taxon>
        <taxon>Araceae</taxon>
        <taxon>Aroideae</taxon>
        <taxon>Colocasieae</taxon>
        <taxon>Colocasia</taxon>
    </lineage>
</organism>
<dbReference type="EMBL" id="NMUH01008847">
    <property type="protein sequence ID" value="MQM19333.1"/>
    <property type="molecule type" value="Genomic_DNA"/>
</dbReference>
<protein>
    <submittedName>
        <fullName evidence="2">Uncharacterized protein</fullName>
    </submittedName>
</protein>
<reference evidence="2" key="1">
    <citation type="submission" date="2017-07" db="EMBL/GenBank/DDBJ databases">
        <title>Taro Niue Genome Assembly and Annotation.</title>
        <authorList>
            <person name="Atibalentja N."/>
            <person name="Keating K."/>
            <person name="Fields C.J."/>
        </authorList>
    </citation>
    <scope>NUCLEOTIDE SEQUENCE</scope>
    <source>
        <strain evidence="2">Niue_2</strain>
        <tissue evidence="2">Leaf</tissue>
    </source>
</reference>